<dbReference type="SMART" id="SM00028">
    <property type="entry name" value="TPR"/>
    <property type="match status" value="4"/>
</dbReference>
<protein>
    <submittedName>
        <fullName evidence="5">Tfp pilus assembly protein PilF</fullName>
    </submittedName>
</protein>
<feature type="compositionally biased region" description="Polar residues" evidence="4">
    <location>
        <begin position="267"/>
        <end position="292"/>
    </location>
</feature>
<dbReference type="SUPFAM" id="SSF48452">
    <property type="entry name" value="TPR-like"/>
    <property type="match status" value="1"/>
</dbReference>
<evidence type="ECO:0000256" key="4">
    <source>
        <dbReference type="SAM" id="MobiDB-lite"/>
    </source>
</evidence>
<gene>
    <name evidence="5" type="ORF">D5R40_17705</name>
</gene>
<dbReference type="PANTHER" id="PTHR44943">
    <property type="entry name" value="CELLULOSE SYNTHASE OPERON PROTEIN C"/>
    <property type="match status" value="1"/>
</dbReference>
<dbReference type="RefSeq" id="WP_124143698.1">
    <property type="nucleotide sequence ID" value="NZ_CAWOKI010000363.1"/>
</dbReference>
<evidence type="ECO:0000256" key="3">
    <source>
        <dbReference type="PROSITE-ProRule" id="PRU00339"/>
    </source>
</evidence>
<keyword evidence="1" id="KW-0677">Repeat</keyword>
<feature type="region of interest" description="Disordered" evidence="4">
    <location>
        <begin position="266"/>
        <end position="292"/>
    </location>
</feature>
<dbReference type="AlphaFoldDB" id="A0A3N6PAK9"/>
<dbReference type="InterPro" id="IPR051685">
    <property type="entry name" value="Ycf3/AcsC/BcsC/TPR_MFPF"/>
</dbReference>
<keyword evidence="6" id="KW-1185">Reference proteome</keyword>
<dbReference type="EMBL" id="RCBY01000102">
    <property type="protein sequence ID" value="RQH38028.1"/>
    <property type="molecule type" value="Genomic_DNA"/>
</dbReference>
<sequence>MVDKRRGFLMAVVVLVIIAFLGFSLSPLLGGLLEANQNNGQSTPSSTQTPVADQEADLLAQARGYELVLQREPDNQTALQGFLQVKLELIQSGKGNIEDVIPPLEKLSELNPGNTDYNVLLAQAKTYTGDREGAAQIYRSLLAAKPGDLKALQGLVNLLLQQERPEAAIGLLQDTLKAAPVANQVEAGSIDVVSVQLILGQVYAEQKRYDEAIAVYDEAIKGNAEDFRPVLAKAIMLREQGNNEAAQELFDLAIELAPAGFKDQIKQEVSANSSSEPQASPESNATETQVEE</sequence>
<dbReference type="Proteomes" id="UP000269154">
    <property type="component" value="Unassembled WGS sequence"/>
</dbReference>
<reference evidence="5 6" key="1">
    <citation type="journal article" date="2018" name="ACS Chem. Biol.">
        <title>Ketoreductase domain dysfunction expands chemodiversity: malyngamide biosynthesis in the cyanobacterium Okeania hirsuta.</title>
        <authorList>
            <person name="Moss N.A."/>
            <person name="Leao T."/>
            <person name="Rankin M."/>
            <person name="McCullough T.M."/>
            <person name="Qu P."/>
            <person name="Korobeynikov A."/>
            <person name="Smith J.L."/>
            <person name="Gerwick L."/>
            <person name="Gerwick W.H."/>
        </authorList>
    </citation>
    <scope>NUCLEOTIDE SEQUENCE [LARGE SCALE GENOMIC DNA]</scope>
    <source>
        <strain evidence="5 6">PAB10Feb10-1</strain>
    </source>
</reference>
<accession>A0A3N6PAK9</accession>
<keyword evidence="2 3" id="KW-0802">TPR repeat</keyword>
<evidence type="ECO:0000313" key="6">
    <source>
        <dbReference type="Proteomes" id="UP000269154"/>
    </source>
</evidence>
<evidence type="ECO:0000256" key="2">
    <source>
        <dbReference type="ARBA" id="ARBA00022803"/>
    </source>
</evidence>
<name>A0A3N6PAK9_9CYAN</name>
<organism evidence="5 6">
    <name type="scientific">Okeania hirsuta</name>
    <dbReference type="NCBI Taxonomy" id="1458930"/>
    <lineage>
        <taxon>Bacteria</taxon>
        <taxon>Bacillati</taxon>
        <taxon>Cyanobacteriota</taxon>
        <taxon>Cyanophyceae</taxon>
        <taxon>Oscillatoriophycideae</taxon>
        <taxon>Oscillatoriales</taxon>
        <taxon>Microcoleaceae</taxon>
        <taxon>Okeania</taxon>
    </lineage>
</organism>
<feature type="repeat" description="TPR" evidence="3">
    <location>
        <begin position="193"/>
        <end position="226"/>
    </location>
</feature>
<evidence type="ECO:0000313" key="5">
    <source>
        <dbReference type="EMBL" id="RQH38028.1"/>
    </source>
</evidence>
<dbReference type="InterPro" id="IPR011990">
    <property type="entry name" value="TPR-like_helical_dom_sf"/>
</dbReference>
<dbReference type="InterPro" id="IPR019734">
    <property type="entry name" value="TPR_rpt"/>
</dbReference>
<comment type="caution">
    <text evidence="5">The sequence shown here is derived from an EMBL/GenBank/DDBJ whole genome shotgun (WGS) entry which is preliminary data.</text>
</comment>
<dbReference type="Gene3D" id="1.25.40.10">
    <property type="entry name" value="Tetratricopeptide repeat domain"/>
    <property type="match status" value="2"/>
</dbReference>
<proteinExistence type="predicted"/>
<dbReference type="PROSITE" id="PS50005">
    <property type="entry name" value="TPR"/>
    <property type="match status" value="1"/>
</dbReference>
<evidence type="ECO:0000256" key="1">
    <source>
        <dbReference type="ARBA" id="ARBA00022737"/>
    </source>
</evidence>
<dbReference type="OrthoDB" id="581415at2"/>
<dbReference type="Pfam" id="PF14559">
    <property type="entry name" value="TPR_19"/>
    <property type="match status" value="1"/>
</dbReference>
<dbReference type="Pfam" id="PF13432">
    <property type="entry name" value="TPR_16"/>
    <property type="match status" value="1"/>
</dbReference>
<dbReference type="PANTHER" id="PTHR44943:SF8">
    <property type="entry name" value="TPR REPEAT-CONTAINING PROTEIN MJ0263"/>
    <property type="match status" value="1"/>
</dbReference>